<evidence type="ECO:0000313" key="4">
    <source>
        <dbReference type="Proteomes" id="UP001497623"/>
    </source>
</evidence>
<dbReference type="AlphaFoldDB" id="A0AAV2Q811"/>
<keyword evidence="4" id="KW-1185">Reference proteome</keyword>
<dbReference type="Pfam" id="PF13855">
    <property type="entry name" value="LRR_8"/>
    <property type="match status" value="1"/>
</dbReference>
<evidence type="ECO:0000256" key="2">
    <source>
        <dbReference type="ARBA" id="ARBA00022737"/>
    </source>
</evidence>
<proteinExistence type="predicted"/>
<organism evidence="3 4">
    <name type="scientific">Meganyctiphanes norvegica</name>
    <name type="common">Northern krill</name>
    <name type="synonym">Thysanopoda norvegica</name>
    <dbReference type="NCBI Taxonomy" id="48144"/>
    <lineage>
        <taxon>Eukaryota</taxon>
        <taxon>Metazoa</taxon>
        <taxon>Ecdysozoa</taxon>
        <taxon>Arthropoda</taxon>
        <taxon>Crustacea</taxon>
        <taxon>Multicrustacea</taxon>
        <taxon>Malacostraca</taxon>
        <taxon>Eumalacostraca</taxon>
        <taxon>Eucarida</taxon>
        <taxon>Euphausiacea</taxon>
        <taxon>Euphausiidae</taxon>
        <taxon>Meganyctiphanes</taxon>
    </lineage>
</organism>
<keyword evidence="2" id="KW-0677">Repeat</keyword>
<keyword evidence="1" id="KW-0433">Leucine-rich repeat</keyword>
<dbReference type="PANTHER" id="PTHR24366">
    <property type="entry name" value="IG(IMMUNOGLOBULIN) AND LRR(LEUCINE RICH REPEAT) DOMAINS"/>
    <property type="match status" value="1"/>
</dbReference>
<dbReference type="InterPro" id="IPR001611">
    <property type="entry name" value="Leu-rich_rpt"/>
</dbReference>
<dbReference type="Proteomes" id="UP001497623">
    <property type="component" value="Unassembled WGS sequence"/>
</dbReference>
<evidence type="ECO:0000256" key="1">
    <source>
        <dbReference type="ARBA" id="ARBA00022614"/>
    </source>
</evidence>
<comment type="caution">
    <text evidence="3">The sequence shown here is derived from an EMBL/GenBank/DDBJ whole genome shotgun (WGS) entry which is preliminary data.</text>
</comment>
<dbReference type="EMBL" id="CAXKWB010004228">
    <property type="protein sequence ID" value="CAL4072840.1"/>
    <property type="molecule type" value="Genomic_DNA"/>
</dbReference>
<evidence type="ECO:0000313" key="3">
    <source>
        <dbReference type="EMBL" id="CAL4072840.1"/>
    </source>
</evidence>
<dbReference type="Gene3D" id="3.80.10.10">
    <property type="entry name" value="Ribonuclease Inhibitor"/>
    <property type="match status" value="1"/>
</dbReference>
<reference evidence="3 4" key="1">
    <citation type="submission" date="2024-05" db="EMBL/GenBank/DDBJ databases">
        <authorList>
            <person name="Wallberg A."/>
        </authorList>
    </citation>
    <scope>NUCLEOTIDE SEQUENCE [LARGE SCALE GENOMIC DNA]</scope>
</reference>
<name>A0AAV2Q811_MEGNR</name>
<sequence>MLLDNNKITLLAFDKLSQNSKLCNFYVSDNSLSMISVDAFNGLTALEVLDMSDNYANIVGTFQDLPNLRDLDIGSNDLPTTAPAHFINTGSSDLYYIGLYGHNIVSVEPGAFDMVDGLDIDMYHNSLSTLEEETWRPYLEAGGTLDAGANPLICGCDIAWLFYEDQLLEQVDDYAHCTDGELLHDLDPSIFDPC</sequence>
<gene>
    <name evidence="3" type="ORF">MNOR_LOCUS8941</name>
</gene>
<protein>
    <submittedName>
        <fullName evidence="3">Uncharacterized protein</fullName>
    </submittedName>
</protein>
<dbReference type="SUPFAM" id="SSF52058">
    <property type="entry name" value="L domain-like"/>
    <property type="match status" value="1"/>
</dbReference>
<accession>A0AAV2Q811</accession>
<dbReference type="InterPro" id="IPR032675">
    <property type="entry name" value="LRR_dom_sf"/>
</dbReference>